<dbReference type="KEGG" id="val:VDBG_02759"/>
<feature type="region of interest" description="Disordered" evidence="1">
    <location>
        <begin position="54"/>
        <end position="97"/>
    </location>
</feature>
<accession>C9SEQ7</accession>
<reference evidence="3" key="1">
    <citation type="journal article" date="2011" name="PLoS Pathog.">
        <title>Comparative genomics yields insights into niche adaptation of plant vascular wilt pathogens.</title>
        <authorList>
            <person name="Klosterman S.J."/>
            <person name="Subbarao K.V."/>
            <person name="Kang S."/>
            <person name="Veronese P."/>
            <person name="Gold S.E."/>
            <person name="Thomma B.P.H.J."/>
            <person name="Chen Z."/>
            <person name="Henrissat B."/>
            <person name="Lee Y.-H."/>
            <person name="Park J."/>
            <person name="Garcia-Pedrajas M.D."/>
            <person name="Barbara D.J."/>
            <person name="Anchieta A."/>
            <person name="de Jonge R."/>
            <person name="Santhanam P."/>
            <person name="Maruthachalam K."/>
            <person name="Atallah Z."/>
            <person name="Amyotte S.G."/>
            <person name="Paz Z."/>
            <person name="Inderbitzin P."/>
            <person name="Hayes R.J."/>
            <person name="Heiman D.I."/>
            <person name="Young S."/>
            <person name="Zeng Q."/>
            <person name="Engels R."/>
            <person name="Galagan J."/>
            <person name="Cuomo C.A."/>
            <person name="Dobinson K.F."/>
            <person name="Ma L.-J."/>
        </authorList>
    </citation>
    <scope>NUCLEOTIDE SEQUENCE [LARGE SCALE GENOMIC DNA]</scope>
    <source>
        <strain evidence="3">VaMs.102 / ATCC MYA-4576 / FGSC 10136</strain>
    </source>
</reference>
<evidence type="ECO:0000256" key="1">
    <source>
        <dbReference type="SAM" id="MobiDB-lite"/>
    </source>
</evidence>
<proteinExistence type="predicted"/>
<dbReference type="Proteomes" id="UP000008698">
    <property type="component" value="Unassembled WGS sequence"/>
</dbReference>
<organism evidence="3">
    <name type="scientific">Verticillium alfalfae (strain VaMs.102 / ATCC MYA-4576 / FGSC 10136)</name>
    <name type="common">Verticillium wilt of alfalfa</name>
    <name type="synonym">Verticillium albo-atrum</name>
    <dbReference type="NCBI Taxonomy" id="526221"/>
    <lineage>
        <taxon>Eukaryota</taxon>
        <taxon>Fungi</taxon>
        <taxon>Dikarya</taxon>
        <taxon>Ascomycota</taxon>
        <taxon>Pezizomycotina</taxon>
        <taxon>Sordariomycetes</taxon>
        <taxon>Hypocreomycetidae</taxon>
        <taxon>Glomerellales</taxon>
        <taxon>Plectosphaerellaceae</taxon>
        <taxon>Verticillium</taxon>
    </lineage>
</organism>
<dbReference type="AlphaFoldDB" id="C9SEQ7"/>
<dbReference type="GeneID" id="9533654"/>
<protein>
    <submittedName>
        <fullName evidence="2">Uncharacterized protein</fullName>
    </submittedName>
</protein>
<dbReference type="HOGENOM" id="CLU_1950452_0_0_1"/>
<evidence type="ECO:0000313" key="3">
    <source>
        <dbReference type="Proteomes" id="UP000008698"/>
    </source>
</evidence>
<dbReference type="EMBL" id="DS985216">
    <property type="protein sequence ID" value="EEY16650.1"/>
    <property type="molecule type" value="Genomic_DNA"/>
</dbReference>
<sequence length="129" mass="13645">MHRRAPLAGCAPCPISIWLPAPPRPARADMGLHSSYSYQPIEALAQYCARDAPKSSKVHVGAPPKTLARTKEDTTEPSLPDSTIRAVSEEGSPPQVATQAPHLAVSCSARSLPLPPSKTAQCCQCLGHV</sequence>
<keyword evidence="3" id="KW-1185">Reference proteome</keyword>
<name>C9SEQ7_VERA1</name>
<evidence type="ECO:0000313" key="2">
    <source>
        <dbReference type="EMBL" id="EEY16650.1"/>
    </source>
</evidence>
<gene>
    <name evidence="2" type="ORF">VDBG_02759</name>
</gene>
<dbReference type="RefSeq" id="XP_003006620.1">
    <property type="nucleotide sequence ID" value="XM_003006574.1"/>
</dbReference>